<sequence length="382" mass="43139">MKKLGVLMMMILTIVSCQKKGTIEITTEFVPDNSKVDIYVRELGNTEPAVIATGLLVDGKVVVDNPFTEGEWAYASIPTENGNSFVLFVGEPGNITLHLTNSNIQKTVVGGTLTNEIVQRFMNESQVISEKIRKFLDDNSQKMQTLSQDGENSTELNALMNEYKQIEGQYVTLIQKYAQENKTNVFGLIMFVELMNTQEKSMEEYKADFDSYPEELKNSKFGKRVAERIKELMEVSDIKELNVGDVLPEFKASTPDGKEVTLTSFLQGKKLVLVDVWASWCGPCRQENPNVVKAYEMFKDKGFEVIGYSLDKDEAAWKKAISDDKLMWTQVTNLKFWNDSIVKDYGIKGIPANYLVTPSGLIIAKDLRGEELVKKIEEILQK</sequence>
<dbReference type="PROSITE" id="PS00194">
    <property type="entry name" value="THIOREDOXIN_1"/>
    <property type="match status" value="1"/>
</dbReference>
<feature type="domain" description="Thioredoxin" evidence="5">
    <location>
        <begin position="241"/>
        <end position="382"/>
    </location>
</feature>
<dbReference type="CDD" id="cd02966">
    <property type="entry name" value="TlpA_like_family"/>
    <property type="match status" value="1"/>
</dbReference>
<accession>A0A1H6UD97</accession>
<dbReference type="Pfam" id="PF08534">
    <property type="entry name" value="Redoxin"/>
    <property type="match status" value="1"/>
</dbReference>
<keyword evidence="3" id="KW-1015">Disulfide bond</keyword>
<dbReference type="InterPro" id="IPR017937">
    <property type="entry name" value="Thioredoxin_CS"/>
</dbReference>
<proteinExistence type="predicted"/>
<dbReference type="GO" id="GO:0030313">
    <property type="term" value="C:cell envelope"/>
    <property type="evidence" value="ECO:0007669"/>
    <property type="project" value="UniProtKB-SubCell"/>
</dbReference>
<dbReference type="GO" id="GO:0016491">
    <property type="term" value="F:oxidoreductase activity"/>
    <property type="evidence" value="ECO:0007669"/>
    <property type="project" value="InterPro"/>
</dbReference>
<dbReference type="PROSITE" id="PS51257">
    <property type="entry name" value="PROKAR_LIPOPROTEIN"/>
    <property type="match status" value="1"/>
</dbReference>
<dbReference type="InterPro" id="IPR036249">
    <property type="entry name" value="Thioredoxin-like_sf"/>
</dbReference>
<organism evidence="6 7">
    <name type="scientific">Myroides marinus</name>
    <dbReference type="NCBI Taxonomy" id="703342"/>
    <lineage>
        <taxon>Bacteria</taxon>
        <taxon>Pseudomonadati</taxon>
        <taxon>Bacteroidota</taxon>
        <taxon>Flavobacteriia</taxon>
        <taxon>Flavobacteriales</taxon>
        <taxon>Flavobacteriaceae</taxon>
        <taxon>Myroides</taxon>
    </lineage>
</organism>
<dbReference type="Proteomes" id="UP000183077">
    <property type="component" value="Unassembled WGS sequence"/>
</dbReference>
<dbReference type="InterPro" id="IPR013740">
    <property type="entry name" value="Redoxin"/>
</dbReference>
<evidence type="ECO:0000256" key="3">
    <source>
        <dbReference type="ARBA" id="ARBA00023157"/>
    </source>
</evidence>
<dbReference type="InterPro" id="IPR013766">
    <property type="entry name" value="Thioredoxin_domain"/>
</dbReference>
<dbReference type="PROSITE" id="PS51352">
    <property type="entry name" value="THIOREDOXIN_2"/>
    <property type="match status" value="1"/>
</dbReference>
<evidence type="ECO:0000313" key="6">
    <source>
        <dbReference type="EMBL" id="SEI87627.1"/>
    </source>
</evidence>
<evidence type="ECO:0000256" key="1">
    <source>
        <dbReference type="ARBA" id="ARBA00004196"/>
    </source>
</evidence>
<evidence type="ECO:0000259" key="5">
    <source>
        <dbReference type="PROSITE" id="PS51352"/>
    </source>
</evidence>
<evidence type="ECO:0000313" key="7">
    <source>
        <dbReference type="Proteomes" id="UP000183077"/>
    </source>
</evidence>
<comment type="subcellular location">
    <subcellularLocation>
        <location evidence="1">Cell envelope</location>
    </subcellularLocation>
</comment>
<dbReference type="RefSeq" id="WP_074745638.1">
    <property type="nucleotide sequence ID" value="NZ_FNYS01000006.1"/>
</dbReference>
<name>A0A1H6UD97_9FLAO</name>
<keyword evidence="2" id="KW-0201">Cytochrome c-type biogenesis</keyword>
<dbReference type="PANTHER" id="PTHR42852">
    <property type="entry name" value="THIOL:DISULFIDE INTERCHANGE PROTEIN DSBE"/>
    <property type="match status" value="1"/>
</dbReference>
<dbReference type="Gene3D" id="3.40.30.10">
    <property type="entry name" value="Glutaredoxin"/>
    <property type="match status" value="1"/>
</dbReference>
<evidence type="ECO:0000256" key="4">
    <source>
        <dbReference type="ARBA" id="ARBA00023284"/>
    </source>
</evidence>
<gene>
    <name evidence="6" type="ORF">SAMN04488018_10659</name>
</gene>
<dbReference type="GeneID" id="82256862"/>
<dbReference type="InterPro" id="IPR050553">
    <property type="entry name" value="Thioredoxin_ResA/DsbE_sf"/>
</dbReference>
<dbReference type="GO" id="GO:0017004">
    <property type="term" value="P:cytochrome complex assembly"/>
    <property type="evidence" value="ECO:0007669"/>
    <property type="project" value="UniProtKB-KW"/>
</dbReference>
<dbReference type="SUPFAM" id="SSF52833">
    <property type="entry name" value="Thioredoxin-like"/>
    <property type="match status" value="1"/>
</dbReference>
<keyword evidence="4" id="KW-0676">Redox-active center</keyword>
<reference evidence="6 7" key="1">
    <citation type="submission" date="2016-10" db="EMBL/GenBank/DDBJ databases">
        <authorList>
            <person name="de Groot N.N."/>
        </authorList>
    </citation>
    <scope>NUCLEOTIDE SEQUENCE [LARGE SCALE GENOMIC DNA]</scope>
    <source>
        <strain evidence="6 7">DSM 23048</strain>
    </source>
</reference>
<dbReference type="EMBL" id="FNYS01000006">
    <property type="protein sequence ID" value="SEI87627.1"/>
    <property type="molecule type" value="Genomic_DNA"/>
</dbReference>
<protein>
    <submittedName>
        <fullName evidence="6">Peroxiredoxin</fullName>
    </submittedName>
</protein>
<dbReference type="PANTHER" id="PTHR42852:SF6">
    <property type="entry name" value="THIOL:DISULFIDE INTERCHANGE PROTEIN DSBE"/>
    <property type="match status" value="1"/>
</dbReference>
<evidence type="ECO:0000256" key="2">
    <source>
        <dbReference type="ARBA" id="ARBA00022748"/>
    </source>
</evidence>
<dbReference type="AlphaFoldDB" id="A0A1H6UD97"/>